<feature type="region of interest" description="Disordered" evidence="4">
    <location>
        <begin position="1844"/>
        <end position="1879"/>
    </location>
</feature>
<feature type="repeat" description="ANK" evidence="3">
    <location>
        <begin position="965"/>
        <end position="997"/>
    </location>
</feature>
<protein>
    <submittedName>
        <fullName evidence="6">Uncharacterized protein</fullName>
    </submittedName>
</protein>
<proteinExistence type="predicted"/>
<feature type="region of interest" description="Disordered" evidence="4">
    <location>
        <begin position="331"/>
        <end position="359"/>
    </location>
</feature>
<feature type="repeat" description="ANK" evidence="3">
    <location>
        <begin position="1566"/>
        <end position="1598"/>
    </location>
</feature>
<keyword evidence="5" id="KW-1133">Transmembrane helix</keyword>
<feature type="repeat" description="ANK" evidence="3">
    <location>
        <begin position="1271"/>
        <end position="1303"/>
    </location>
</feature>
<feature type="repeat" description="ANK" evidence="3">
    <location>
        <begin position="1531"/>
        <end position="1563"/>
    </location>
</feature>
<organism evidence="6 7">
    <name type="scientific">Discina gigas</name>
    <dbReference type="NCBI Taxonomy" id="1032678"/>
    <lineage>
        <taxon>Eukaryota</taxon>
        <taxon>Fungi</taxon>
        <taxon>Dikarya</taxon>
        <taxon>Ascomycota</taxon>
        <taxon>Pezizomycotina</taxon>
        <taxon>Pezizomycetes</taxon>
        <taxon>Pezizales</taxon>
        <taxon>Discinaceae</taxon>
        <taxon>Discina</taxon>
    </lineage>
</organism>
<dbReference type="InterPro" id="IPR050889">
    <property type="entry name" value="Dendritic_Spine_Reg/Scaffold"/>
</dbReference>
<feature type="repeat" description="ANK" evidence="3">
    <location>
        <begin position="1339"/>
        <end position="1371"/>
    </location>
</feature>
<dbReference type="InterPro" id="IPR002110">
    <property type="entry name" value="Ankyrin_rpt"/>
</dbReference>
<name>A0ABR3G9R5_9PEZI</name>
<evidence type="ECO:0000313" key="6">
    <source>
        <dbReference type="EMBL" id="KAL0632687.1"/>
    </source>
</evidence>
<feature type="repeat" description="ANK" evidence="3">
    <location>
        <begin position="1305"/>
        <end position="1337"/>
    </location>
</feature>
<reference evidence="6 7" key="1">
    <citation type="submission" date="2024-02" db="EMBL/GenBank/DDBJ databases">
        <title>Discinaceae phylogenomics.</title>
        <authorList>
            <person name="Dirks A.C."/>
            <person name="James T.Y."/>
        </authorList>
    </citation>
    <scope>NUCLEOTIDE SEQUENCE [LARGE SCALE GENOMIC DNA]</scope>
    <source>
        <strain evidence="6 7">ACD0624</strain>
    </source>
</reference>
<evidence type="ECO:0000256" key="3">
    <source>
        <dbReference type="PROSITE-ProRule" id="PRU00023"/>
    </source>
</evidence>
<keyword evidence="7" id="KW-1185">Reference proteome</keyword>
<feature type="repeat" description="ANK" evidence="3">
    <location>
        <begin position="1135"/>
        <end position="1167"/>
    </location>
</feature>
<feature type="repeat" description="ANK" evidence="3">
    <location>
        <begin position="1439"/>
        <end position="1471"/>
    </location>
</feature>
<feature type="repeat" description="ANK" evidence="3">
    <location>
        <begin position="1169"/>
        <end position="1201"/>
    </location>
</feature>
<feature type="repeat" description="ANK" evidence="3">
    <location>
        <begin position="1000"/>
        <end position="1032"/>
    </location>
</feature>
<feature type="repeat" description="ANK" evidence="3">
    <location>
        <begin position="1601"/>
        <end position="1633"/>
    </location>
</feature>
<feature type="repeat" description="ANK" evidence="3">
    <location>
        <begin position="1203"/>
        <end position="1235"/>
    </location>
</feature>
<feature type="transmembrane region" description="Helical" evidence="5">
    <location>
        <begin position="265"/>
        <end position="285"/>
    </location>
</feature>
<feature type="compositionally biased region" description="Basic and acidic residues" evidence="4">
    <location>
        <begin position="1771"/>
        <end position="1783"/>
    </location>
</feature>
<feature type="repeat" description="ANK" evidence="3">
    <location>
        <begin position="1068"/>
        <end position="1100"/>
    </location>
</feature>
<feature type="transmembrane region" description="Helical" evidence="5">
    <location>
        <begin position="224"/>
        <end position="245"/>
    </location>
</feature>
<feature type="region of interest" description="Disordered" evidence="4">
    <location>
        <begin position="1771"/>
        <end position="1802"/>
    </location>
</feature>
<dbReference type="PANTHER" id="PTHR24166">
    <property type="entry name" value="ROLLING PEBBLES, ISOFORM B"/>
    <property type="match status" value="1"/>
</dbReference>
<keyword evidence="1" id="KW-0677">Repeat</keyword>
<evidence type="ECO:0000256" key="4">
    <source>
        <dbReference type="SAM" id="MobiDB-lite"/>
    </source>
</evidence>
<dbReference type="PROSITE" id="PS50297">
    <property type="entry name" value="ANK_REP_REGION"/>
    <property type="match status" value="19"/>
</dbReference>
<feature type="repeat" description="ANK" evidence="3">
    <location>
        <begin position="1237"/>
        <end position="1269"/>
    </location>
</feature>
<dbReference type="SUPFAM" id="SSF48403">
    <property type="entry name" value="Ankyrin repeat"/>
    <property type="match status" value="2"/>
</dbReference>
<feature type="repeat" description="ANK" evidence="3">
    <location>
        <begin position="1373"/>
        <end position="1405"/>
    </location>
</feature>
<evidence type="ECO:0000256" key="2">
    <source>
        <dbReference type="ARBA" id="ARBA00023043"/>
    </source>
</evidence>
<dbReference type="InterPro" id="IPR036770">
    <property type="entry name" value="Ankyrin_rpt-contain_sf"/>
</dbReference>
<dbReference type="Pfam" id="PF00023">
    <property type="entry name" value="Ank"/>
    <property type="match status" value="1"/>
</dbReference>
<feature type="compositionally biased region" description="Basic and acidic residues" evidence="4">
    <location>
        <begin position="1846"/>
        <end position="1868"/>
    </location>
</feature>
<feature type="transmembrane region" description="Helical" evidence="5">
    <location>
        <begin position="362"/>
        <end position="382"/>
    </location>
</feature>
<dbReference type="PANTHER" id="PTHR24166:SF48">
    <property type="entry name" value="PROTEIN VAPYRIN"/>
    <property type="match status" value="1"/>
</dbReference>
<dbReference type="SMART" id="SM00248">
    <property type="entry name" value="ANK"/>
    <property type="match status" value="23"/>
</dbReference>
<evidence type="ECO:0000313" key="7">
    <source>
        <dbReference type="Proteomes" id="UP001447188"/>
    </source>
</evidence>
<dbReference type="PRINTS" id="PR01415">
    <property type="entry name" value="ANKYRIN"/>
</dbReference>
<dbReference type="Pfam" id="PF13637">
    <property type="entry name" value="Ank_4"/>
    <property type="match status" value="1"/>
</dbReference>
<keyword evidence="2 3" id="KW-0040">ANK repeat</keyword>
<feature type="repeat" description="ANK" evidence="3">
    <location>
        <begin position="1671"/>
        <end position="1703"/>
    </location>
</feature>
<accession>A0ABR3G9R5</accession>
<feature type="repeat" description="ANK" evidence="3">
    <location>
        <begin position="1034"/>
        <end position="1066"/>
    </location>
</feature>
<feature type="repeat" description="ANK" evidence="3">
    <location>
        <begin position="1706"/>
        <end position="1738"/>
    </location>
</feature>
<sequence length="1879" mass="199842">MAESEAQPEVSPPEGWDNFANNLGSDLAPLLALFGEQVTKQYLSESLSWLDCALFAIAPLGIITAMVAAIRVAGEPWLRSLIGRAKESRGDVEADLMSSTSSDVCELWNGDGIVRVLGCPILLHLIHVDPLNNAQGQGGATIPTEDEKAEPATEDKAGIYTFQEAIMLGLYTTKESANKPGEGPSQIDNPTDTEAYSDIEELRSRQNPPNLSLNVSVKPLDPRILIFLAIIGFLLQAGVLIWAAFSQYSLKLQKNDAPPASYGFPIFAAGTVVLALGMFGCAWAVESSTCEAIWEPTAEHGSKSVLWLQQGGQTVGDQRFESWSRRSVFPDNTITTSHKSTKTLESSDQSTGTPSKPNTRTALVNTAITLAFTGFVLQFFGLRVLHSSVTLAQLGAILIMTLIRCFGHIQRENRNDIIDPEQVEGHELDWLAKDLKACETWEVITGPIDQGSSTLQKSTSNATNVSSAAAVEVMKIRARLARLSKDWELEIRTTVEILRNAIEMTMKDVFTNMKLSTKFKNVPEFEWVIWVKTEFQDQHTDPAQSKISEIKLTMKREKDDNSNWRAWKIDASELEAVLCLWVSSLTNVNRTRAKQVLRRLKHIRLLGLATEGVKVDYKLWIHRGTTANQTVLNREEARYFGRVTGPDRDNNPKVSSNSPNPTPSVEYLCVDASGKLEMICAQELYTSFLFQLLSKVESVGGITTRRTDDSTTLVSDTSSNDSWSQFRLSNSNLASIARVYYECGLGTVESAYLCIVPAFRSANKLPSPHAAYYQARKACTKLAKNEEWGKVVEIDSWLYTNSKKTHASRAKVIAITTEISSRLRRASEKIVADFGSATGDPDDTLRVWNSVHSLCQTIIEVSEDLAIALVNLYQICRKIKPQISGTVQDAVFRLTFQVVNELDVNNQSTTEIIRNLYHLRLPYMSVDEIENYLSDSKSLKAAAEADVSGINNDIRVPIDLRLARGYRTPLQMVAEIGHQATVKSLLGAGAGVNEAGAEDEGRTALQAAAGGGHKEIVEMLLAADADVNAPANNGGRTALQAAAGSGHKDVVQILLDAGADCNAPPAFLGWTALQAAAKGGHIEIAKLLLDRNADVNAPQAGWGGQTAVVAAAEGGHTEMISLLLDAKANLGLPFNGPGPLQFAAQGGYIKMVKLLLGAGADSNARSSHQAMNALQAAANGGHKEIVQILVDAGADINTEAEHSGKTALEAAAGNNHIDVVEILLAAKADVNLLKEYRGRSALEAAAGGGHKEITQKLLNAGASVNAEARSDGNTALKAAAGAGHKEVVEMLLAAGADVNIPANEGGRTALQAAAEGGHNEVVEVLLAAKPDLNALSVFGNETALQAAAAGGHKEVVELLVEARVDVNLVTQNGQRNALQLAAEGGHIGIVKLLLDVRADLNAISADKAKTPLQAAAEGGHDEVVELLLEVGADVKGECTGRRSLEAAATGGHEEVVKLLLKAKADVNALSYYDGLERTALQAAAGGGHTEVVQLLLQAKANVHAAAGHRGQSALEAAADLGQKDAPGGGMGALTAIQAAAGSGNKDIVVLLLAANADVNAPATEYWGRTALQAAAEAGHTDMVEFLLASNVDVNAIAADHTGRTALQAASEKGHMGVVKLLLAAKADINAPASPRLGRTALQAAAQGGQKEVVELLLAAKADVNAPAVGQAGYTALQAASHKGNKAIVELLLAAKADINARPSRKFGRTALQAAAGEGHMELVNLLLDAGANVNAPAAKIWGRTALQAAEDGRHYGIVNILQKALDTALRTEDKEQNQDKYKDEDGDGDEVEAGTGARAGAGAGVGAEANVNVNPKGTVKVEVEAEAEAEVEIEIEIEIEANAGSRVKDYEFQEENGLEKDNETKEENCVEGAEDEGRK</sequence>
<feature type="repeat" description="ANK" evidence="3">
    <location>
        <begin position="1636"/>
        <end position="1668"/>
    </location>
</feature>
<evidence type="ECO:0000256" key="1">
    <source>
        <dbReference type="ARBA" id="ARBA00022737"/>
    </source>
</evidence>
<feature type="repeat" description="ANK" evidence="3">
    <location>
        <begin position="1475"/>
        <end position="1507"/>
    </location>
</feature>
<dbReference type="Pfam" id="PF12796">
    <property type="entry name" value="Ank_2"/>
    <property type="match status" value="8"/>
</dbReference>
<dbReference type="Proteomes" id="UP001447188">
    <property type="component" value="Unassembled WGS sequence"/>
</dbReference>
<comment type="caution">
    <text evidence="6">The sequence shown here is derived from an EMBL/GenBank/DDBJ whole genome shotgun (WGS) entry which is preliminary data.</text>
</comment>
<feature type="transmembrane region" description="Helical" evidence="5">
    <location>
        <begin position="53"/>
        <end position="74"/>
    </location>
</feature>
<dbReference type="PROSITE" id="PS50088">
    <property type="entry name" value="ANK_REPEAT"/>
    <property type="match status" value="21"/>
</dbReference>
<dbReference type="Gene3D" id="1.25.40.20">
    <property type="entry name" value="Ankyrin repeat-containing domain"/>
    <property type="match status" value="10"/>
</dbReference>
<dbReference type="EMBL" id="JBBBZM010000157">
    <property type="protein sequence ID" value="KAL0632687.1"/>
    <property type="molecule type" value="Genomic_DNA"/>
</dbReference>
<evidence type="ECO:0000256" key="5">
    <source>
        <dbReference type="SAM" id="Phobius"/>
    </source>
</evidence>
<feature type="repeat" description="ANK" evidence="3">
    <location>
        <begin position="1407"/>
        <end position="1439"/>
    </location>
</feature>
<keyword evidence="5" id="KW-0472">Membrane</keyword>
<gene>
    <name evidence="6" type="ORF">Q9L58_008446</name>
</gene>
<keyword evidence="5" id="KW-0812">Transmembrane</keyword>